<keyword evidence="5" id="KW-1185">Reference proteome</keyword>
<dbReference type="InterPro" id="IPR016181">
    <property type="entry name" value="Acyl_CoA_acyltransferase"/>
</dbReference>
<evidence type="ECO:0000256" key="2">
    <source>
        <dbReference type="ARBA" id="ARBA00023315"/>
    </source>
</evidence>
<dbReference type="AlphaFoldDB" id="A0A8J3CT70"/>
<keyword evidence="2" id="KW-0012">Acyltransferase</keyword>
<dbReference type="InterPro" id="IPR000182">
    <property type="entry name" value="GNAT_dom"/>
</dbReference>
<dbReference type="SUPFAM" id="SSF55729">
    <property type="entry name" value="Acyl-CoA N-acyltransferases (Nat)"/>
    <property type="match status" value="1"/>
</dbReference>
<dbReference type="PIRSF" id="PIRSF028520">
    <property type="entry name" value="UCP028520"/>
    <property type="match status" value="1"/>
</dbReference>
<dbReference type="PROSITE" id="PS51186">
    <property type="entry name" value="GNAT"/>
    <property type="match status" value="1"/>
</dbReference>
<comment type="caution">
    <text evidence="4">The sequence shown here is derived from an EMBL/GenBank/DDBJ whole genome shotgun (WGS) entry which is preliminary data.</text>
</comment>
<dbReference type="InterPro" id="IPR050832">
    <property type="entry name" value="Bact_Acetyltransf"/>
</dbReference>
<dbReference type="CDD" id="cd04301">
    <property type="entry name" value="NAT_SF"/>
    <property type="match status" value="1"/>
</dbReference>
<protein>
    <recommendedName>
        <fullName evidence="3">N-acetyltransferase domain-containing protein</fullName>
    </recommendedName>
</protein>
<dbReference type="EMBL" id="BMZH01000007">
    <property type="protein sequence ID" value="GHA97186.1"/>
    <property type="molecule type" value="Genomic_DNA"/>
</dbReference>
<dbReference type="PANTHER" id="PTHR43877">
    <property type="entry name" value="AMINOALKYLPHOSPHONATE N-ACETYLTRANSFERASE-RELATED-RELATED"/>
    <property type="match status" value="1"/>
</dbReference>
<dbReference type="Gene3D" id="3.40.630.30">
    <property type="match status" value="1"/>
</dbReference>
<dbReference type="Proteomes" id="UP000634004">
    <property type="component" value="Unassembled WGS sequence"/>
</dbReference>
<sequence>MAISPIQPSHHAAILRNNAQFVHWLSPLDDMALSALLGHADYAQQLYAGEAALIAYDGNGPYRHKNVDWLSARLENYIYIDRVVIGASAQGQGAGRALYADLETTARARGHTHVACEVNTQPDNPGSHAFHRALGFDPIGDVERPNSVSVRYYVRKLP</sequence>
<evidence type="ECO:0000313" key="4">
    <source>
        <dbReference type="EMBL" id="GHA97186.1"/>
    </source>
</evidence>
<dbReference type="InterPro" id="IPR016890">
    <property type="entry name" value="UCP028520"/>
</dbReference>
<dbReference type="RefSeq" id="WP_189498041.1">
    <property type="nucleotide sequence ID" value="NZ_BMZH01000007.1"/>
</dbReference>
<evidence type="ECO:0000313" key="5">
    <source>
        <dbReference type="Proteomes" id="UP000634004"/>
    </source>
</evidence>
<accession>A0A8J3CT70</accession>
<name>A0A8J3CT70_9PROT</name>
<reference evidence="4" key="1">
    <citation type="journal article" date="2014" name="Int. J. Syst. Evol. Microbiol.">
        <title>Complete genome sequence of Corynebacterium casei LMG S-19264T (=DSM 44701T), isolated from a smear-ripened cheese.</title>
        <authorList>
            <consortium name="US DOE Joint Genome Institute (JGI-PGF)"/>
            <person name="Walter F."/>
            <person name="Albersmeier A."/>
            <person name="Kalinowski J."/>
            <person name="Ruckert C."/>
        </authorList>
    </citation>
    <scope>NUCLEOTIDE SEQUENCE</scope>
    <source>
        <strain evidence="4">KCTC 32513</strain>
    </source>
</reference>
<organism evidence="4 5">
    <name type="scientific">Algimonas arctica</name>
    <dbReference type="NCBI Taxonomy" id="1479486"/>
    <lineage>
        <taxon>Bacteria</taxon>
        <taxon>Pseudomonadati</taxon>
        <taxon>Pseudomonadota</taxon>
        <taxon>Alphaproteobacteria</taxon>
        <taxon>Maricaulales</taxon>
        <taxon>Robiginitomaculaceae</taxon>
        <taxon>Algimonas</taxon>
    </lineage>
</organism>
<feature type="domain" description="N-acetyltransferase" evidence="3">
    <location>
        <begin position="1"/>
        <end position="158"/>
    </location>
</feature>
<gene>
    <name evidence="4" type="ORF">GCM10009069_20280</name>
</gene>
<evidence type="ECO:0000259" key="3">
    <source>
        <dbReference type="PROSITE" id="PS51186"/>
    </source>
</evidence>
<keyword evidence="1" id="KW-0808">Transferase</keyword>
<proteinExistence type="predicted"/>
<reference evidence="4" key="2">
    <citation type="submission" date="2020-09" db="EMBL/GenBank/DDBJ databases">
        <authorList>
            <person name="Sun Q."/>
            <person name="Kim S."/>
        </authorList>
    </citation>
    <scope>NUCLEOTIDE SEQUENCE</scope>
    <source>
        <strain evidence="4">KCTC 32513</strain>
    </source>
</reference>
<evidence type="ECO:0000256" key="1">
    <source>
        <dbReference type="ARBA" id="ARBA00022679"/>
    </source>
</evidence>
<dbReference type="Pfam" id="PF00583">
    <property type="entry name" value="Acetyltransf_1"/>
    <property type="match status" value="1"/>
</dbReference>
<dbReference type="GO" id="GO:0016747">
    <property type="term" value="F:acyltransferase activity, transferring groups other than amino-acyl groups"/>
    <property type="evidence" value="ECO:0007669"/>
    <property type="project" value="InterPro"/>
</dbReference>
<dbReference type="PANTHER" id="PTHR43877:SF2">
    <property type="entry name" value="AMINOALKYLPHOSPHONATE N-ACETYLTRANSFERASE-RELATED"/>
    <property type="match status" value="1"/>
</dbReference>